<reference evidence="2 3" key="1">
    <citation type="submission" date="2016-06" db="EMBL/GenBank/DDBJ databases">
        <title>Evolution of pathogenesis and genome organization in the Tremellales.</title>
        <authorList>
            <person name="Cuomo C."/>
            <person name="Litvintseva A."/>
            <person name="Heitman J."/>
            <person name="Chen Y."/>
            <person name="Sun S."/>
            <person name="Springer D."/>
            <person name="Dromer F."/>
            <person name="Young S."/>
            <person name="Zeng Q."/>
            <person name="Chapman S."/>
            <person name="Gujja S."/>
            <person name="Saif S."/>
            <person name="Birren B."/>
        </authorList>
    </citation>
    <scope>NUCLEOTIDE SEQUENCE [LARGE SCALE GENOMIC DNA]</scope>
    <source>
        <strain evidence="2 3">CBS 6273</strain>
    </source>
</reference>
<organism evidence="2 3">
    <name type="scientific">Cryptococcus amylolentus CBS 6273</name>
    <dbReference type="NCBI Taxonomy" id="1296118"/>
    <lineage>
        <taxon>Eukaryota</taxon>
        <taxon>Fungi</taxon>
        <taxon>Dikarya</taxon>
        <taxon>Basidiomycota</taxon>
        <taxon>Agaricomycotina</taxon>
        <taxon>Tremellomycetes</taxon>
        <taxon>Tremellales</taxon>
        <taxon>Cryptococcaceae</taxon>
        <taxon>Cryptococcus</taxon>
    </lineage>
</organism>
<protein>
    <submittedName>
        <fullName evidence="2">Uncharacterized protein</fullName>
    </submittedName>
</protein>
<dbReference type="AlphaFoldDB" id="A0A1E3JHS2"/>
<dbReference type="Proteomes" id="UP000095149">
    <property type="component" value="Unassembled WGS sequence"/>
</dbReference>
<evidence type="ECO:0000256" key="1">
    <source>
        <dbReference type="SAM" id="MobiDB-lite"/>
    </source>
</evidence>
<gene>
    <name evidence="2" type="ORF">I350_06821</name>
</gene>
<evidence type="ECO:0000313" key="2">
    <source>
        <dbReference type="EMBL" id="ODO00196.1"/>
    </source>
</evidence>
<dbReference type="EMBL" id="MEKH01000011">
    <property type="protein sequence ID" value="ODO00196.1"/>
    <property type="molecule type" value="Genomic_DNA"/>
</dbReference>
<sequence>MSINSVKFGPGERPVSSQGIYFATLPSTQQTLTMAFSTHSTPVPPGEGLMPPSVDATVTLSIPPTRQGPKRAEIVQGRLWVTECRVIFAAHSMFSTTQSSAASSDPPGYDVTPALTSFEIRHTSIQSCTYNLPTFSANYILLTFLPAPGSSLPDPGTGQSLELKIVVGQGSGHRLWKIIEGERNRAEERRTEADNEALPVYEPIGGVPRPL</sequence>
<feature type="region of interest" description="Disordered" evidence="1">
    <location>
        <begin position="186"/>
        <end position="211"/>
    </location>
</feature>
<dbReference type="OrthoDB" id="1259151at2759"/>
<evidence type="ECO:0000313" key="3">
    <source>
        <dbReference type="Proteomes" id="UP000095149"/>
    </source>
</evidence>
<proteinExistence type="predicted"/>
<name>A0A1E3JHS2_9TREE</name>
<comment type="caution">
    <text evidence="2">The sequence shown here is derived from an EMBL/GenBank/DDBJ whole genome shotgun (WGS) entry which is preliminary data.</text>
</comment>
<accession>A0A1E3JHS2</accession>